<organism evidence="5 6">
    <name type="scientific">Meganyctiphanes norvegica</name>
    <name type="common">Northern krill</name>
    <name type="synonym">Thysanopoda norvegica</name>
    <dbReference type="NCBI Taxonomy" id="48144"/>
    <lineage>
        <taxon>Eukaryota</taxon>
        <taxon>Metazoa</taxon>
        <taxon>Ecdysozoa</taxon>
        <taxon>Arthropoda</taxon>
        <taxon>Crustacea</taxon>
        <taxon>Multicrustacea</taxon>
        <taxon>Malacostraca</taxon>
        <taxon>Eumalacostraca</taxon>
        <taxon>Eucarida</taxon>
        <taxon>Euphausiacea</taxon>
        <taxon>Euphausiidae</taxon>
        <taxon>Meganyctiphanes</taxon>
    </lineage>
</organism>
<feature type="non-terminal residue" evidence="5">
    <location>
        <position position="1"/>
    </location>
</feature>
<comment type="similarity">
    <text evidence="1">Belongs to the type-B carboxylesterase/lipase family.</text>
</comment>
<keyword evidence="2" id="KW-0325">Glycoprotein</keyword>
<sequence length="373" mass="42319">VVVVTVNFRLGVLGFLNTNENPYLRSIANYGLMDQIAALHWLRENIGNYGGDPENVTIFGHGTGAACINFLMSSRAVPKKPKLFHRAILMSGSSLAPWAMVRDPFKYTRDLATELNCSHVPLGDAMKSCLRNVPMHNIMQAQLRVPEYYYAFGPSVDGVTVDTDHITNRQAYGARLASYDLLFGLTPAEAFFYFNNQDIKVGLEMEEQDRILRTFIRNTYNYHLTEILATVINEYRDWDRPVRHPVTTRDETLQLLSDALYAAPALHTGNLHTSTSSSTYFYVFDHQTKNGDFDHRVGCVHGEELAYVWGAPLVPNLAFFKSNFTQPEIKLAETVLSYWTNFATTGNPNRESGTISREDKPRNNRAVEWPQYE</sequence>
<feature type="domain" description="Carboxylesterase type B" evidence="4">
    <location>
        <begin position="1"/>
        <end position="372"/>
    </location>
</feature>
<dbReference type="InterPro" id="IPR029058">
    <property type="entry name" value="AB_hydrolase_fold"/>
</dbReference>
<dbReference type="InterPro" id="IPR051093">
    <property type="entry name" value="Neuroligin/BSAL"/>
</dbReference>
<feature type="non-terminal residue" evidence="5">
    <location>
        <position position="373"/>
    </location>
</feature>
<comment type="caution">
    <text evidence="5">The sequence shown here is derived from an EMBL/GenBank/DDBJ whole genome shotgun (WGS) entry which is preliminary data.</text>
</comment>
<dbReference type="SUPFAM" id="SSF53474">
    <property type="entry name" value="alpha/beta-Hydrolases"/>
    <property type="match status" value="1"/>
</dbReference>
<dbReference type="EMBL" id="CAXKWB010013559">
    <property type="protein sequence ID" value="CAL4108169.1"/>
    <property type="molecule type" value="Genomic_DNA"/>
</dbReference>
<keyword evidence="6" id="KW-1185">Reference proteome</keyword>
<evidence type="ECO:0000256" key="2">
    <source>
        <dbReference type="ARBA" id="ARBA00023180"/>
    </source>
</evidence>
<dbReference type="AlphaFoldDB" id="A0AAV2QZP6"/>
<dbReference type="Proteomes" id="UP001497623">
    <property type="component" value="Unassembled WGS sequence"/>
</dbReference>
<evidence type="ECO:0000259" key="4">
    <source>
        <dbReference type="Pfam" id="PF00135"/>
    </source>
</evidence>
<dbReference type="Gene3D" id="3.40.50.1820">
    <property type="entry name" value="alpha/beta hydrolase"/>
    <property type="match status" value="1"/>
</dbReference>
<reference evidence="5 6" key="1">
    <citation type="submission" date="2024-05" db="EMBL/GenBank/DDBJ databases">
        <authorList>
            <person name="Wallberg A."/>
        </authorList>
    </citation>
    <scope>NUCLEOTIDE SEQUENCE [LARGE SCALE GENOMIC DNA]</scope>
</reference>
<proteinExistence type="inferred from homology"/>
<evidence type="ECO:0000313" key="6">
    <source>
        <dbReference type="Proteomes" id="UP001497623"/>
    </source>
</evidence>
<name>A0AAV2QZP6_MEGNR</name>
<gene>
    <name evidence="5" type="ORF">MNOR_LOCUS18732</name>
</gene>
<evidence type="ECO:0000256" key="3">
    <source>
        <dbReference type="SAM" id="MobiDB-lite"/>
    </source>
</evidence>
<evidence type="ECO:0000256" key="1">
    <source>
        <dbReference type="ARBA" id="ARBA00005964"/>
    </source>
</evidence>
<protein>
    <recommendedName>
        <fullName evidence="4">Carboxylesterase type B domain-containing protein</fullName>
    </recommendedName>
</protein>
<feature type="region of interest" description="Disordered" evidence="3">
    <location>
        <begin position="347"/>
        <end position="373"/>
    </location>
</feature>
<dbReference type="PANTHER" id="PTHR43903">
    <property type="entry name" value="NEUROLIGIN"/>
    <property type="match status" value="1"/>
</dbReference>
<dbReference type="InterPro" id="IPR002018">
    <property type="entry name" value="CarbesteraseB"/>
</dbReference>
<dbReference type="Pfam" id="PF00135">
    <property type="entry name" value="COesterase"/>
    <property type="match status" value="1"/>
</dbReference>
<evidence type="ECO:0000313" key="5">
    <source>
        <dbReference type="EMBL" id="CAL4108169.1"/>
    </source>
</evidence>
<accession>A0AAV2QZP6</accession>